<name>A0A5C6RGR2_9BACT</name>
<dbReference type="Proteomes" id="UP000321580">
    <property type="component" value="Unassembled WGS sequence"/>
</dbReference>
<evidence type="ECO:0000259" key="11">
    <source>
        <dbReference type="Pfam" id="PF00593"/>
    </source>
</evidence>
<dbReference type="RefSeq" id="WP_147169352.1">
    <property type="nucleotide sequence ID" value="NZ_VOOR01000067.1"/>
</dbReference>
<dbReference type="Pfam" id="PF07715">
    <property type="entry name" value="Plug"/>
    <property type="match status" value="1"/>
</dbReference>
<dbReference type="EMBL" id="VOOR01000067">
    <property type="protein sequence ID" value="TXB61303.1"/>
    <property type="molecule type" value="Genomic_DNA"/>
</dbReference>
<sequence>MKKLLLVFGLVCASIGATWAQRTVSGTVSDPDGEVLIGASILVEGTSTGTVTDVDGAFSINVSAEAKTLVVSYTGFSTQNVALGASNVYDITLEPSALDLSEVVVTAIGLEANRARLGYSVQNVDSEEIANSQEVNLVDGLNSKVAGVTVTSSSGSPGASSNIRIRGATSVTGNNQPLFVVDGVPIDNSEVGSSVGDVDQANRAIDINPNDIASMTVLKGPAATSLYGVRAANGAVVITTKSGQVGKPKITFSTNYRLEEVNKFNELQSTYAQGQPIGGVPTWRGPDTGEGFSWGPAIADLEFDGSDYPYDQNGRLVPRGTGNGVPAQAYDQTDFFVMGNTYDVNLAVQGGTEAVRYYVSGGRLAAKGVVPGATFERTTVKLRADASLTDKITVSGSANYINSGGNRIQRGSNVKGVMLGLLRNTPTFDMGNGKTGQEAADDPSSYLLPDGRQRSYRAGIYDSPYWTVNKNPYTDNVNRIIGYAGLTYDVLPWMSFKYKLGIDQYSDRRNWALDINPGRQAGEVHQFTINNRDLNSDLLMTINKDLGDKLNLSAIVGHNYFSTMYVNQGADGTTLAAPDFYHISNATDIQAFEVINQKKLIGAYADVSLSYANYLFLNLTGRNDWSSTLPKDNNTFQSYSASLGFTFTEAFGIQDNPILPYGKLRLSYGAVGNDAPLYATQNYFNSAAATGDGFITGITFPAFGVNAFERDVQLGNDVITPETTTTLEVGGEFKFLRGRVGLDVTYYSSESVDQILPVQLPAPTGFTSAILNAGRVTNKGVEIVFDVNPVRGQDFRWDITGNFTHYENVVEELAEGIDDITLAGFTSTSSNAVAGMPFGAIFGTGFQYDDDGNMLIGNDGWPLVDPIRRPLGDPNPDFLMGLRNTFSYKGITLSALLDVRSGGDVWCGTCGIIDYFGTSQVSADERNDVVVFNGLLPDGTPNNIAVPLANPEAGLGTYYRVRYGFGGISEMSIFDASWLRLRELTLTYNLPKSILGETFDNMTISLTGRNLWLSTDYPGIDPETNLTGASNGFGLDYFNMPNTKSYAVTLRATL</sequence>
<comment type="caution">
    <text evidence="13">The sequence shown here is derived from an EMBL/GenBank/DDBJ whole genome shotgun (WGS) entry which is preliminary data.</text>
</comment>
<evidence type="ECO:0000256" key="4">
    <source>
        <dbReference type="ARBA" id="ARBA00022692"/>
    </source>
</evidence>
<evidence type="ECO:0000256" key="2">
    <source>
        <dbReference type="ARBA" id="ARBA00022448"/>
    </source>
</evidence>
<evidence type="ECO:0000256" key="1">
    <source>
        <dbReference type="ARBA" id="ARBA00004571"/>
    </source>
</evidence>
<dbReference type="Pfam" id="PF13715">
    <property type="entry name" value="CarbopepD_reg_2"/>
    <property type="match status" value="1"/>
</dbReference>
<dbReference type="OrthoDB" id="9768177at2"/>
<dbReference type="AlphaFoldDB" id="A0A5C6RGR2"/>
<dbReference type="InterPro" id="IPR036942">
    <property type="entry name" value="Beta-barrel_TonB_sf"/>
</dbReference>
<feature type="chain" id="PRO_5022862689" evidence="10">
    <location>
        <begin position="21"/>
        <end position="1054"/>
    </location>
</feature>
<dbReference type="SUPFAM" id="SSF49464">
    <property type="entry name" value="Carboxypeptidase regulatory domain-like"/>
    <property type="match status" value="1"/>
</dbReference>
<gene>
    <name evidence="13" type="ORF">FRY97_19775</name>
</gene>
<dbReference type="NCBIfam" id="TIGR04057">
    <property type="entry name" value="SusC_RagA_signa"/>
    <property type="match status" value="1"/>
</dbReference>
<evidence type="ECO:0000256" key="6">
    <source>
        <dbReference type="ARBA" id="ARBA00023136"/>
    </source>
</evidence>
<dbReference type="Gene3D" id="2.60.40.1120">
    <property type="entry name" value="Carboxypeptidase-like, regulatory domain"/>
    <property type="match status" value="1"/>
</dbReference>
<evidence type="ECO:0000256" key="9">
    <source>
        <dbReference type="RuleBase" id="RU003357"/>
    </source>
</evidence>
<dbReference type="SUPFAM" id="SSF56935">
    <property type="entry name" value="Porins"/>
    <property type="match status" value="1"/>
</dbReference>
<evidence type="ECO:0000259" key="12">
    <source>
        <dbReference type="Pfam" id="PF07715"/>
    </source>
</evidence>
<dbReference type="Gene3D" id="2.40.170.20">
    <property type="entry name" value="TonB-dependent receptor, beta-barrel domain"/>
    <property type="match status" value="1"/>
</dbReference>
<dbReference type="NCBIfam" id="TIGR04056">
    <property type="entry name" value="OMP_RagA_SusC"/>
    <property type="match status" value="1"/>
</dbReference>
<keyword evidence="3 8" id="KW-1134">Transmembrane beta strand</keyword>
<evidence type="ECO:0000256" key="10">
    <source>
        <dbReference type="SAM" id="SignalP"/>
    </source>
</evidence>
<keyword evidence="14" id="KW-1185">Reference proteome</keyword>
<dbReference type="InterPro" id="IPR000531">
    <property type="entry name" value="Beta-barrel_TonB"/>
</dbReference>
<feature type="domain" description="TonB-dependent receptor-like beta-barrel" evidence="11">
    <location>
        <begin position="444"/>
        <end position="857"/>
    </location>
</feature>
<comment type="subcellular location">
    <subcellularLocation>
        <location evidence="1 8">Cell outer membrane</location>
        <topology evidence="1 8">Multi-pass membrane protein</topology>
    </subcellularLocation>
</comment>
<reference evidence="13 14" key="1">
    <citation type="submission" date="2019-08" db="EMBL/GenBank/DDBJ databases">
        <title>Genome of Phaeodactylibacter luteus.</title>
        <authorList>
            <person name="Bowman J.P."/>
        </authorList>
    </citation>
    <scope>NUCLEOTIDE SEQUENCE [LARGE SCALE GENOMIC DNA]</scope>
    <source>
        <strain evidence="13 14">KCTC 42180</strain>
    </source>
</reference>
<dbReference type="InterPro" id="IPR012910">
    <property type="entry name" value="Plug_dom"/>
</dbReference>
<dbReference type="PROSITE" id="PS52016">
    <property type="entry name" value="TONB_DEPENDENT_REC_3"/>
    <property type="match status" value="1"/>
</dbReference>
<dbReference type="InterPro" id="IPR008969">
    <property type="entry name" value="CarboxyPept-like_regulatory"/>
</dbReference>
<dbReference type="InterPro" id="IPR037066">
    <property type="entry name" value="Plug_dom_sf"/>
</dbReference>
<dbReference type="Gene3D" id="2.170.130.10">
    <property type="entry name" value="TonB-dependent receptor, plug domain"/>
    <property type="match status" value="1"/>
</dbReference>
<dbReference type="InterPro" id="IPR023997">
    <property type="entry name" value="TonB-dep_OMP_SusC/RagA_CS"/>
</dbReference>
<evidence type="ECO:0000256" key="5">
    <source>
        <dbReference type="ARBA" id="ARBA00023077"/>
    </source>
</evidence>
<organism evidence="13 14">
    <name type="scientific">Phaeodactylibacter luteus</name>
    <dbReference type="NCBI Taxonomy" id="1564516"/>
    <lineage>
        <taxon>Bacteria</taxon>
        <taxon>Pseudomonadati</taxon>
        <taxon>Bacteroidota</taxon>
        <taxon>Saprospiria</taxon>
        <taxon>Saprospirales</taxon>
        <taxon>Haliscomenobacteraceae</taxon>
        <taxon>Phaeodactylibacter</taxon>
    </lineage>
</organism>
<evidence type="ECO:0000313" key="14">
    <source>
        <dbReference type="Proteomes" id="UP000321580"/>
    </source>
</evidence>
<feature type="signal peptide" evidence="10">
    <location>
        <begin position="1"/>
        <end position="20"/>
    </location>
</feature>
<dbReference type="Pfam" id="PF00593">
    <property type="entry name" value="TonB_dep_Rec_b-barrel"/>
    <property type="match status" value="1"/>
</dbReference>
<dbReference type="InterPro" id="IPR039426">
    <property type="entry name" value="TonB-dep_rcpt-like"/>
</dbReference>
<keyword evidence="5 9" id="KW-0798">TonB box</keyword>
<evidence type="ECO:0000313" key="13">
    <source>
        <dbReference type="EMBL" id="TXB61303.1"/>
    </source>
</evidence>
<evidence type="ECO:0000256" key="7">
    <source>
        <dbReference type="ARBA" id="ARBA00023237"/>
    </source>
</evidence>
<keyword evidence="10" id="KW-0732">Signal</keyword>
<accession>A0A5C6RGR2</accession>
<evidence type="ECO:0000256" key="8">
    <source>
        <dbReference type="PROSITE-ProRule" id="PRU01360"/>
    </source>
</evidence>
<comment type="similarity">
    <text evidence="8 9">Belongs to the TonB-dependent receptor family.</text>
</comment>
<keyword evidence="7 8" id="KW-0998">Cell outer membrane</keyword>
<dbReference type="GO" id="GO:0009279">
    <property type="term" value="C:cell outer membrane"/>
    <property type="evidence" value="ECO:0007669"/>
    <property type="project" value="UniProtKB-SubCell"/>
</dbReference>
<proteinExistence type="inferred from homology"/>
<dbReference type="InterPro" id="IPR023996">
    <property type="entry name" value="TonB-dep_OMP_SusC/RagA"/>
</dbReference>
<feature type="domain" description="TonB-dependent receptor plug" evidence="12">
    <location>
        <begin position="118"/>
        <end position="235"/>
    </location>
</feature>
<keyword evidence="6 8" id="KW-0472">Membrane</keyword>
<protein>
    <submittedName>
        <fullName evidence="13">SusC/RagA family TonB-linked outer membrane protein</fullName>
    </submittedName>
</protein>
<keyword evidence="2 8" id="KW-0813">Transport</keyword>
<keyword evidence="4 8" id="KW-0812">Transmembrane</keyword>
<evidence type="ECO:0000256" key="3">
    <source>
        <dbReference type="ARBA" id="ARBA00022452"/>
    </source>
</evidence>